<evidence type="ECO:0000313" key="3">
    <source>
        <dbReference type="Proteomes" id="UP000321580"/>
    </source>
</evidence>
<dbReference type="AlphaFoldDB" id="A0A5C6RVT4"/>
<protein>
    <recommendedName>
        <fullName evidence="4">T9SS type A sorting domain-containing protein</fullName>
    </recommendedName>
</protein>
<feature type="chain" id="PRO_5022672463" description="T9SS type A sorting domain-containing protein" evidence="1">
    <location>
        <begin position="21"/>
        <end position="304"/>
    </location>
</feature>
<keyword evidence="1" id="KW-0732">Signal</keyword>
<evidence type="ECO:0000313" key="2">
    <source>
        <dbReference type="EMBL" id="TXB66313.1"/>
    </source>
</evidence>
<accession>A0A5C6RVT4</accession>
<organism evidence="2 3">
    <name type="scientific">Phaeodactylibacter luteus</name>
    <dbReference type="NCBI Taxonomy" id="1564516"/>
    <lineage>
        <taxon>Bacteria</taxon>
        <taxon>Pseudomonadati</taxon>
        <taxon>Bacteroidota</taxon>
        <taxon>Saprospiria</taxon>
        <taxon>Saprospirales</taxon>
        <taxon>Haliscomenobacteraceae</taxon>
        <taxon>Phaeodactylibacter</taxon>
    </lineage>
</organism>
<proteinExistence type="predicted"/>
<dbReference type="RefSeq" id="WP_147166482.1">
    <property type="nucleotide sequence ID" value="NZ_VOOR01000008.1"/>
</dbReference>
<sequence>MKACLFFIAFALPVLLPAQAPFAPVGAEWGHYIQCAPANFPCPPGYPIYYTAAVTSDTIIQGKYCTIIPEADWGVTPSTNDFPDFIVHQDGHQIYRYDREAEVFKLVLDFAKEAGESWQMEVPRIWTGLETDTLTLTVLERSGPRRLIRVNSTYYFDLYEGFGSIIPNRRLGFSPSWFYISHPFVWDELTCYADPSEGLLYEGPMGCVPNHTVHPPSEPLQFQVYPNPAKAEAMLAWNKPLPAGRPAYWVLSGLSGQVALKKPLLPGGAQECSFSVWGLPEGLYFWQVLSDGVQLGAGKVVVAR</sequence>
<dbReference type="Proteomes" id="UP000321580">
    <property type="component" value="Unassembled WGS sequence"/>
</dbReference>
<reference evidence="2 3" key="1">
    <citation type="submission" date="2019-08" db="EMBL/GenBank/DDBJ databases">
        <title>Genome of Phaeodactylibacter luteus.</title>
        <authorList>
            <person name="Bowman J.P."/>
        </authorList>
    </citation>
    <scope>NUCLEOTIDE SEQUENCE [LARGE SCALE GENOMIC DNA]</scope>
    <source>
        <strain evidence="2 3">KCTC 42180</strain>
    </source>
</reference>
<comment type="caution">
    <text evidence="2">The sequence shown here is derived from an EMBL/GenBank/DDBJ whole genome shotgun (WGS) entry which is preliminary data.</text>
</comment>
<keyword evidence="3" id="KW-1185">Reference proteome</keyword>
<dbReference type="OrthoDB" id="658856at2"/>
<evidence type="ECO:0008006" key="4">
    <source>
        <dbReference type="Google" id="ProtNLM"/>
    </source>
</evidence>
<gene>
    <name evidence="2" type="ORF">FRY97_05735</name>
</gene>
<dbReference type="EMBL" id="VOOR01000008">
    <property type="protein sequence ID" value="TXB66313.1"/>
    <property type="molecule type" value="Genomic_DNA"/>
</dbReference>
<feature type="signal peptide" evidence="1">
    <location>
        <begin position="1"/>
        <end position="20"/>
    </location>
</feature>
<name>A0A5C6RVT4_9BACT</name>
<evidence type="ECO:0000256" key="1">
    <source>
        <dbReference type="SAM" id="SignalP"/>
    </source>
</evidence>